<dbReference type="Proteomes" id="UP000030765">
    <property type="component" value="Unassembled WGS sequence"/>
</dbReference>
<evidence type="ECO:0000256" key="1">
    <source>
        <dbReference type="SAM" id="MobiDB-lite"/>
    </source>
</evidence>
<accession>A0A084VM06</accession>
<organism evidence="2">
    <name type="scientific">Anopheles sinensis</name>
    <name type="common">Mosquito</name>
    <dbReference type="NCBI Taxonomy" id="74873"/>
    <lineage>
        <taxon>Eukaryota</taxon>
        <taxon>Metazoa</taxon>
        <taxon>Ecdysozoa</taxon>
        <taxon>Arthropoda</taxon>
        <taxon>Hexapoda</taxon>
        <taxon>Insecta</taxon>
        <taxon>Pterygota</taxon>
        <taxon>Neoptera</taxon>
        <taxon>Endopterygota</taxon>
        <taxon>Diptera</taxon>
        <taxon>Nematocera</taxon>
        <taxon>Culicoidea</taxon>
        <taxon>Culicidae</taxon>
        <taxon>Anophelinae</taxon>
        <taxon>Anopheles</taxon>
    </lineage>
</organism>
<dbReference type="EMBL" id="ATLV01014575">
    <property type="status" value="NOT_ANNOTATED_CDS"/>
    <property type="molecule type" value="Genomic_DNA"/>
</dbReference>
<dbReference type="EMBL" id="KE524975">
    <property type="protein sequence ID" value="KFB39000.1"/>
    <property type="molecule type" value="Genomic_DNA"/>
</dbReference>
<dbReference type="AlphaFoldDB" id="A0A084VM06"/>
<dbReference type="EnsemblMetazoa" id="ASIC006707-RA">
    <property type="protein sequence ID" value="ASIC006707-PA"/>
    <property type="gene ID" value="ASIC006707"/>
</dbReference>
<gene>
    <name evidence="2" type="ORF">ZHAS_00006707</name>
</gene>
<reference evidence="3" key="2">
    <citation type="submission" date="2020-05" db="UniProtKB">
        <authorList>
            <consortium name="EnsemblMetazoa"/>
        </authorList>
    </citation>
    <scope>IDENTIFICATION</scope>
</reference>
<feature type="compositionally biased region" description="Polar residues" evidence="1">
    <location>
        <begin position="64"/>
        <end position="73"/>
    </location>
</feature>
<dbReference type="VEuPathDB" id="VectorBase:ASIS010402"/>
<keyword evidence="4" id="KW-1185">Reference proteome</keyword>
<evidence type="ECO:0000313" key="3">
    <source>
        <dbReference type="EnsemblMetazoa" id="ASIC006707-PA"/>
    </source>
</evidence>
<proteinExistence type="predicted"/>
<dbReference type="VEuPathDB" id="VectorBase:ASIC006707"/>
<sequence length="90" mass="10348">MMVKAREINKISQIIQMQENWNMTTKGSIKDRLTQSNARETTMAKKANIRTGNRVNSEHDEQNRPQTSWSAESPFAQQLGSNRLVGRKMI</sequence>
<protein>
    <submittedName>
        <fullName evidence="2 3">Uncharacterized protein</fullName>
    </submittedName>
</protein>
<evidence type="ECO:0000313" key="2">
    <source>
        <dbReference type="EMBL" id="KFB39000.1"/>
    </source>
</evidence>
<feature type="region of interest" description="Disordered" evidence="1">
    <location>
        <begin position="43"/>
        <end position="73"/>
    </location>
</feature>
<reference evidence="2 4" key="1">
    <citation type="journal article" date="2014" name="BMC Genomics">
        <title>Genome sequence of Anopheles sinensis provides insight into genetics basis of mosquito competence for malaria parasites.</title>
        <authorList>
            <person name="Zhou D."/>
            <person name="Zhang D."/>
            <person name="Ding G."/>
            <person name="Shi L."/>
            <person name="Hou Q."/>
            <person name="Ye Y."/>
            <person name="Xu Y."/>
            <person name="Zhou H."/>
            <person name="Xiong C."/>
            <person name="Li S."/>
            <person name="Yu J."/>
            <person name="Hong S."/>
            <person name="Yu X."/>
            <person name="Zou P."/>
            <person name="Chen C."/>
            <person name="Chang X."/>
            <person name="Wang W."/>
            <person name="Lv Y."/>
            <person name="Sun Y."/>
            <person name="Ma L."/>
            <person name="Shen B."/>
            <person name="Zhu C."/>
        </authorList>
    </citation>
    <scope>NUCLEOTIDE SEQUENCE [LARGE SCALE GENOMIC DNA]</scope>
</reference>
<evidence type="ECO:0000313" key="4">
    <source>
        <dbReference type="Proteomes" id="UP000030765"/>
    </source>
</evidence>
<name>A0A084VM06_ANOSI</name>